<name>A0ABW6T3C9_9ACTN</name>
<evidence type="ECO:0000259" key="7">
    <source>
        <dbReference type="PROSITE" id="PS51900"/>
    </source>
</evidence>
<feature type="region of interest" description="Disordered" evidence="5">
    <location>
        <begin position="1"/>
        <end position="39"/>
    </location>
</feature>
<dbReference type="InterPro" id="IPR010998">
    <property type="entry name" value="Integrase_recombinase_N"/>
</dbReference>
<dbReference type="PANTHER" id="PTHR30349:SF41">
    <property type="entry name" value="INTEGRASE_RECOMBINASE PROTEIN MJ0367-RELATED"/>
    <property type="match status" value="1"/>
</dbReference>
<evidence type="ECO:0000259" key="6">
    <source>
        <dbReference type="PROSITE" id="PS51898"/>
    </source>
</evidence>
<evidence type="ECO:0000313" key="9">
    <source>
        <dbReference type="Proteomes" id="UP001602013"/>
    </source>
</evidence>
<dbReference type="PROSITE" id="PS51900">
    <property type="entry name" value="CB"/>
    <property type="match status" value="1"/>
</dbReference>
<dbReference type="Gene3D" id="1.10.443.10">
    <property type="entry name" value="Intergrase catalytic core"/>
    <property type="match status" value="1"/>
</dbReference>
<dbReference type="EMBL" id="JBIASD010000052">
    <property type="protein sequence ID" value="MFF3671718.1"/>
    <property type="molecule type" value="Genomic_DNA"/>
</dbReference>
<gene>
    <name evidence="8" type="ORF">ACFYXI_39655</name>
</gene>
<dbReference type="Pfam" id="PF00589">
    <property type="entry name" value="Phage_integrase"/>
    <property type="match status" value="1"/>
</dbReference>
<evidence type="ECO:0000256" key="5">
    <source>
        <dbReference type="SAM" id="MobiDB-lite"/>
    </source>
</evidence>
<evidence type="ECO:0000256" key="4">
    <source>
        <dbReference type="PROSITE-ProRule" id="PRU01248"/>
    </source>
</evidence>
<comment type="caution">
    <text evidence="8">The sequence shown here is derived from an EMBL/GenBank/DDBJ whole genome shotgun (WGS) entry which is preliminary data.</text>
</comment>
<dbReference type="InterPro" id="IPR002104">
    <property type="entry name" value="Integrase_catalytic"/>
</dbReference>
<proteinExistence type="inferred from homology"/>
<comment type="similarity">
    <text evidence="1">Belongs to the 'phage' integrase family.</text>
</comment>
<dbReference type="InterPro" id="IPR013762">
    <property type="entry name" value="Integrase-like_cat_sf"/>
</dbReference>
<keyword evidence="9" id="KW-1185">Reference proteome</keyword>
<feature type="domain" description="Core-binding (CB)" evidence="7">
    <location>
        <begin position="40"/>
        <end position="125"/>
    </location>
</feature>
<evidence type="ECO:0000256" key="1">
    <source>
        <dbReference type="ARBA" id="ARBA00008857"/>
    </source>
</evidence>
<reference evidence="8 9" key="1">
    <citation type="submission" date="2024-10" db="EMBL/GenBank/DDBJ databases">
        <title>The Natural Products Discovery Center: Release of the First 8490 Sequenced Strains for Exploring Actinobacteria Biosynthetic Diversity.</title>
        <authorList>
            <person name="Kalkreuter E."/>
            <person name="Kautsar S.A."/>
            <person name="Yang D."/>
            <person name="Bader C.D."/>
            <person name="Teijaro C.N."/>
            <person name="Fluegel L."/>
            <person name="Davis C.M."/>
            <person name="Simpson J.R."/>
            <person name="Lauterbach L."/>
            <person name="Steele A.D."/>
            <person name="Gui C."/>
            <person name="Meng S."/>
            <person name="Li G."/>
            <person name="Viehrig K."/>
            <person name="Ye F."/>
            <person name="Su P."/>
            <person name="Kiefer A.F."/>
            <person name="Nichols A."/>
            <person name="Cepeda A.J."/>
            <person name="Yan W."/>
            <person name="Fan B."/>
            <person name="Jiang Y."/>
            <person name="Adhikari A."/>
            <person name="Zheng C.-J."/>
            <person name="Schuster L."/>
            <person name="Cowan T.M."/>
            <person name="Smanski M.J."/>
            <person name="Chevrette M.G."/>
            <person name="De Carvalho L.P.S."/>
            <person name="Shen B."/>
        </authorList>
    </citation>
    <scope>NUCLEOTIDE SEQUENCE [LARGE SCALE GENOMIC DNA]</scope>
    <source>
        <strain evidence="8 9">NPDC002173</strain>
    </source>
</reference>
<organism evidence="8 9">
    <name type="scientific">Microtetraspora malaysiensis</name>
    <dbReference type="NCBI Taxonomy" id="161358"/>
    <lineage>
        <taxon>Bacteria</taxon>
        <taxon>Bacillati</taxon>
        <taxon>Actinomycetota</taxon>
        <taxon>Actinomycetes</taxon>
        <taxon>Streptosporangiales</taxon>
        <taxon>Streptosporangiaceae</taxon>
        <taxon>Microtetraspora</taxon>
    </lineage>
</organism>
<dbReference type="PANTHER" id="PTHR30349">
    <property type="entry name" value="PHAGE INTEGRASE-RELATED"/>
    <property type="match status" value="1"/>
</dbReference>
<protein>
    <submittedName>
        <fullName evidence="8">Tyrosine-type recombinase/integrase</fullName>
    </submittedName>
</protein>
<evidence type="ECO:0000256" key="3">
    <source>
        <dbReference type="ARBA" id="ARBA00023172"/>
    </source>
</evidence>
<evidence type="ECO:0000313" key="8">
    <source>
        <dbReference type="EMBL" id="MFF3671718.1"/>
    </source>
</evidence>
<dbReference type="Proteomes" id="UP001602013">
    <property type="component" value="Unassembled WGS sequence"/>
</dbReference>
<feature type="compositionally biased region" description="Polar residues" evidence="5">
    <location>
        <begin position="1"/>
        <end position="10"/>
    </location>
</feature>
<dbReference type="SUPFAM" id="SSF56349">
    <property type="entry name" value="DNA breaking-rejoining enzymes"/>
    <property type="match status" value="1"/>
</dbReference>
<dbReference type="InterPro" id="IPR050090">
    <property type="entry name" value="Tyrosine_recombinase_XerCD"/>
</dbReference>
<keyword evidence="2 4" id="KW-0238">DNA-binding</keyword>
<feature type="compositionally biased region" description="Basic residues" evidence="5">
    <location>
        <begin position="18"/>
        <end position="29"/>
    </location>
</feature>
<dbReference type="Gene3D" id="1.10.150.130">
    <property type="match status" value="1"/>
</dbReference>
<dbReference type="InterPro" id="IPR011010">
    <property type="entry name" value="DNA_brk_join_enz"/>
</dbReference>
<dbReference type="InterPro" id="IPR044068">
    <property type="entry name" value="CB"/>
</dbReference>
<accession>A0ABW6T3C9</accession>
<feature type="domain" description="Tyr recombinase" evidence="6">
    <location>
        <begin position="147"/>
        <end position="336"/>
    </location>
</feature>
<sequence>MPAEPTTNVISLADRTRRSATPRARRQPRPRPQPVAPMGAPLAAIVESWRLALEEANKSPRTIEAYIGAAETLLRYLRGHDLPLDTEGVQAAHIRACLKAELDRTSPVSAHKVYRGLSVFWKWIAAEGERTGESPMTNVEAPTVTKKVKPPLTEEEISALLKACSGSSFTDRRDTAIIRILIDNGMRVSGLAGLRYVPDNPQRNDVWPSRHQLRIRLKGGDEHIAPIGKRAAAALDRYLRMRAGNRYAVELDWLWLSPKGQLTVRGIQQMLDRRGQQAGIEGRVHPHRFRRTTAHMWLEEGGDPLDLMQVAGWRSLSMVQLYAAEKAGDRARKVHARLSPGDRI</sequence>
<evidence type="ECO:0000256" key="2">
    <source>
        <dbReference type="ARBA" id="ARBA00023125"/>
    </source>
</evidence>
<dbReference type="RefSeq" id="WP_387417885.1">
    <property type="nucleotide sequence ID" value="NZ_JBIASD010000052.1"/>
</dbReference>
<dbReference type="PROSITE" id="PS51898">
    <property type="entry name" value="TYR_RECOMBINASE"/>
    <property type="match status" value="1"/>
</dbReference>
<keyword evidence="3" id="KW-0233">DNA recombination</keyword>